<dbReference type="PANTHER" id="PTHR43464">
    <property type="entry name" value="METHYLTRANSFERASE"/>
    <property type="match status" value="1"/>
</dbReference>
<evidence type="ECO:0000256" key="1">
    <source>
        <dbReference type="ARBA" id="ARBA00022603"/>
    </source>
</evidence>
<feature type="domain" description="Methyltransferase" evidence="4">
    <location>
        <begin position="45"/>
        <end position="122"/>
    </location>
</feature>
<dbReference type="EMBL" id="JACHNH010000001">
    <property type="protein sequence ID" value="MBB4762038.1"/>
    <property type="molecule type" value="Genomic_DNA"/>
</dbReference>
<dbReference type="Pfam" id="PF13649">
    <property type="entry name" value="Methyltransf_25"/>
    <property type="match status" value="1"/>
</dbReference>
<keyword evidence="2 5" id="KW-0808">Transferase</keyword>
<keyword evidence="3" id="KW-0949">S-adenosyl-L-methionine</keyword>
<evidence type="ECO:0000259" key="4">
    <source>
        <dbReference type="Pfam" id="PF13649"/>
    </source>
</evidence>
<protein>
    <submittedName>
        <fullName evidence="5">SAM-dependent methyltransferase</fullName>
    </submittedName>
</protein>
<evidence type="ECO:0000313" key="6">
    <source>
        <dbReference type="Proteomes" id="UP000578112"/>
    </source>
</evidence>
<evidence type="ECO:0000256" key="2">
    <source>
        <dbReference type="ARBA" id="ARBA00022679"/>
    </source>
</evidence>
<evidence type="ECO:0000256" key="3">
    <source>
        <dbReference type="ARBA" id="ARBA00022691"/>
    </source>
</evidence>
<dbReference type="GO" id="GO:0032259">
    <property type="term" value="P:methylation"/>
    <property type="evidence" value="ECO:0007669"/>
    <property type="project" value="UniProtKB-KW"/>
</dbReference>
<organism evidence="5 6">
    <name type="scientific">Actinoplanes digitatis</name>
    <dbReference type="NCBI Taxonomy" id="1868"/>
    <lineage>
        <taxon>Bacteria</taxon>
        <taxon>Bacillati</taxon>
        <taxon>Actinomycetota</taxon>
        <taxon>Actinomycetes</taxon>
        <taxon>Micromonosporales</taxon>
        <taxon>Micromonosporaceae</taxon>
        <taxon>Actinoplanes</taxon>
    </lineage>
</organism>
<accession>A0A7W7MPD4</accession>
<comment type="caution">
    <text evidence="5">The sequence shown here is derived from an EMBL/GenBank/DDBJ whole genome shotgun (WGS) entry which is preliminary data.</text>
</comment>
<dbReference type="Gene3D" id="3.40.50.150">
    <property type="entry name" value="Vaccinia Virus protein VP39"/>
    <property type="match status" value="1"/>
</dbReference>
<keyword evidence="6" id="KW-1185">Reference proteome</keyword>
<dbReference type="Proteomes" id="UP000578112">
    <property type="component" value="Unassembled WGS sequence"/>
</dbReference>
<keyword evidence="1 5" id="KW-0489">Methyltransferase</keyword>
<reference evidence="5 6" key="1">
    <citation type="submission" date="2020-08" db="EMBL/GenBank/DDBJ databases">
        <title>Sequencing the genomes of 1000 actinobacteria strains.</title>
        <authorList>
            <person name="Klenk H.-P."/>
        </authorList>
    </citation>
    <scope>NUCLEOTIDE SEQUENCE [LARGE SCALE GENOMIC DNA]</scope>
    <source>
        <strain evidence="5 6">DSM 43149</strain>
    </source>
</reference>
<evidence type="ECO:0000313" key="5">
    <source>
        <dbReference type="EMBL" id="MBB4762038.1"/>
    </source>
</evidence>
<sequence length="209" mass="21559">MTAPGAEFDEIYRATAASGGPPWDIGGPQPALAAALDGHVKGPRVLDVGCGTGDLALTLARRGYDVTAVDVSPVAIGVARAKAAAAGLPVHFEVQDATRLSLPPASFDSVFDSGLLHILHRRADGAADDYLALLPRLAAPGATVFVLAVSIEAGHGWGVTEEYLRARFAGPDWTTTRIESIDVAAETAGGPLTLRGFLLRTVRTADAAP</sequence>
<dbReference type="InterPro" id="IPR029063">
    <property type="entry name" value="SAM-dependent_MTases_sf"/>
</dbReference>
<dbReference type="RefSeq" id="WP_184992868.1">
    <property type="nucleotide sequence ID" value="NZ_BOMK01000002.1"/>
</dbReference>
<proteinExistence type="predicted"/>
<dbReference type="CDD" id="cd02440">
    <property type="entry name" value="AdoMet_MTases"/>
    <property type="match status" value="1"/>
</dbReference>
<dbReference type="PANTHER" id="PTHR43464:SF19">
    <property type="entry name" value="UBIQUINONE BIOSYNTHESIS O-METHYLTRANSFERASE, MITOCHONDRIAL"/>
    <property type="match status" value="1"/>
</dbReference>
<gene>
    <name evidence="5" type="ORF">BJ971_002594</name>
</gene>
<dbReference type="AlphaFoldDB" id="A0A7W7MPD4"/>
<dbReference type="SUPFAM" id="SSF53335">
    <property type="entry name" value="S-adenosyl-L-methionine-dependent methyltransferases"/>
    <property type="match status" value="1"/>
</dbReference>
<dbReference type="GO" id="GO:0008168">
    <property type="term" value="F:methyltransferase activity"/>
    <property type="evidence" value="ECO:0007669"/>
    <property type="project" value="UniProtKB-KW"/>
</dbReference>
<dbReference type="InterPro" id="IPR041698">
    <property type="entry name" value="Methyltransf_25"/>
</dbReference>
<name>A0A7W7MPD4_9ACTN</name>